<dbReference type="FunFam" id="2.130.10.10:FF:000849">
    <property type="entry name" value="WD repeat-containing protein 44"/>
    <property type="match status" value="1"/>
</dbReference>
<keyword evidence="5" id="KW-1185">Reference proteome</keyword>
<feature type="repeat" description="WD" evidence="3">
    <location>
        <begin position="226"/>
        <end position="267"/>
    </location>
</feature>
<evidence type="ECO:0000313" key="4">
    <source>
        <dbReference type="EMBL" id="KAE7998276.1"/>
    </source>
</evidence>
<feature type="repeat" description="WD" evidence="3">
    <location>
        <begin position="313"/>
        <end position="353"/>
    </location>
</feature>
<dbReference type="OrthoDB" id="408728at2759"/>
<dbReference type="AlphaFoldDB" id="A0A5N6QG35"/>
<dbReference type="InterPro" id="IPR020472">
    <property type="entry name" value="WD40_PAC1"/>
</dbReference>
<evidence type="ECO:0000313" key="5">
    <source>
        <dbReference type="Proteomes" id="UP000327013"/>
    </source>
</evidence>
<gene>
    <name evidence="4" type="ORF">FH972_002835</name>
</gene>
<dbReference type="SMART" id="SM00320">
    <property type="entry name" value="WD40"/>
    <property type="match status" value="7"/>
</dbReference>
<protein>
    <submittedName>
        <fullName evidence="4">Uncharacterized protein</fullName>
    </submittedName>
</protein>
<feature type="repeat" description="WD" evidence="3">
    <location>
        <begin position="353"/>
        <end position="395"/>
    </location>
</feature>
<dbReference type="PANTHER" id="PTHR14221">
    <property type="entry name" value="WD REPEAT DOMAIN 44"/>
    <property type="match status" value="1"/>
</dbReference>
<dbReference type="PANTHER" id="PTHR14221:SF31">
    <property type="entry name" value="TRANSDUCIN_WD40 REPEAT-LIKE SUPERFAMILY PROTEIN"/>
    <property type="match status" value="1"/>
</dbReference>
<dbReference type="InterPro" id="IPR040324">
    <property type="entry name" value="WDR44/Dgr2"/>
</dbReference>
<dbReference type="EMBL" id="CM017321">
    <property type="protein sequence ID" value="KAE7998276.1"/>
    <property type="molecule type" value="Genomic_DNA"/>
</dbReference>
<dbReference type="PRINTS" id="PR00320">
    <property type="entry name" value="GPROTEINBRPT"/>
</dbReference>
<dbReference type="PROSITE" id="PS50294">
    <property type="entry name" value="WD_REPEATS_REGION"/>
    <property type="match status" value="3"/>
</dbReference>
<dbReference type="InterPro" id="IPR036322">
    <property type="entry name" value="WD40_repeat_dom_sf"/>
</dbReference>
<dbReference type="Gene3D" id="2.130.10.10">
    <property type="entry name" value="YVTN repeat-like/Quinoprotein amine dehydrogenase"/>
    <property type="match status" value="1"/>
</dbReference>
<dbReference type="Proteomes" id="UP000327013">
    <property type="component" value="Chromosome 1"/>
</dbReference>
<evidence type="ECO:0000256" key="3">
    <source>
        <dbReference type="PROSITE-ProRule" id="PRU00221"/>
    </source>
</evidence>
<sequence length="675" mass="75415">MLSSDEGEIDVFFDSADHLSSEELVVDKEELNYVNLEYGIWMNEPLSVKERRESFLRGMGSAESASSKICAEEMVGLERVTECSGAVSCSSISSTDCADENLVCCGRDRGNLANAMFDELEGKQEDKQQVALNGEHTLLSSSSQECVESDAHAHAHAQEYKSLDVGKRKLKSWLKRFVNKTKSRRNTFATEVSKPDLEMPAINRMKVWQNKKRYAELTALYSGQEIRAHKGLIWTMKFSPDGQYLASGGEDGVVRIWRVTSADASSNYPIVEDNLGTKMKGGKSTLWGKRTKHASIVIPAKVLHIEESPLQEFYGHSSGVLDLSWSNSNCLLSSSKDKTVCLWQVGCGQCLNVFRHNDYVTCIQFNPVDENYFISGSIDGKVRIWGVSEKRVVDWADVRDVITAICYQPDGNGFIVGSITGACRFYDTSGKHLKLNAKIRIQGRKKTSANKITGIQFSHERSQRVMITSEDSKLRIFDGIDIVHKFRGFPKSGSQLSCSFTSSGKHIISVGEDSRVYVWNYNGSCIPLSRNTKSVHSCEHFFSEGATVAIPWPGMETGRTGSWRASTEHCSQAWDCVDADSWITDSERFSLSNWFSMDGSCRGSATWPEEKLPLWDVPVSQNGSHYQHHEDNQQQSCNNAHKHTAISDTWGLVIVTAGWDGTIRTFHNYGLPIRL</sequence>
<dbReference type="PROSITE" id="PS50082">
    <property type="entry name" value="WD_REPEATS_2"/>
    <property type="match status" value="3"/>
</dbReference>
<name>A0A5N6QG35_9ROSI</name>
<dbReference type="InterPro" id="IPR001680">
    <property type="entry name" value="WD40_rpt"/>
</dbReference>
<dbReference type="Pfam" id="PF00400">
    <property type="entry name" value="WD40"/>
    <property type="match status" value="4"/>
</dbReference>
<dbReference type="SUPFAM" id="SSF50978">
    <property type="entry name" value="WD40 repeat-like"/>
    <property type="match status" value="1"/>
</dbReference>
<keyword evidence="1 3" id="KW-0853">WD repeat</keyword>
<organism evidence="4 5">
    <name type="scientific">Carpinus fangiana</name>
    <dbReference type="NCBI Taxonomy" id="176857"/>
    <lineage>
        <taxon>Eukaryota</taxon>
        <taxon>Viridiplantae</taxon>
        <taxon>Streptophyta</taxon>
        <taxon>Embryophyta</taxon>
        <taxon>Tracheophyta</taxon>
        <taxon>Spermatophyta</taxon>
        <taxon>Magnoliopsida</taxon>
        <taxon>eudicotyledons</taxon>
        <taxon>Gunneridae</taxon>
        <taxon>Pentapetalae</taxon>
        <taxon>rosids</taxon>
        <taxon>fabids</taxon>
        <taxon>Fagales</taxon>
        <taxon>Betulaceae</taxon>
        <taxon>Carpinus</taxon>
    </lineage>
</organism>
<evidence type="ECO:0000256" key="2">
    <source>
        <dbReference type="ARBA" id="ARBA00022737"/>
    </source>
</evidence>
<accession>A0A5N6QG35</accession>
<dbReference type="InterPro" id="IPR015943">
    <property type="entry name" value="WD40/YVTN_repeat-like_dom_sf"/>
</dbReference>
<reference evidence="4 5" key="1">
    <citation type="submission" date="2019-06" db="EMBL/GenBank/DDBJ databases">
        <title>A chromosomal-level reference genome of Carpinus fangiana (Coryloideae, Betulaceae).</title>
        <authorList>
            <person name="Yang X."/>
            <person name="Wang Z."/>
            <person name="Zhang L."/>
            <person name="Hao G."/>
            <person name="Liu J."/>
            <person name="Yang Y."/>
        </authorList>
    </citation>
    <scope>NUCLEOTIDE SEQUENCE [LARGE SCALE GENOMIC DNA]</scope>
    <source>
        <strain evidence="4">Cfa_2016G</strain>
        <tissue evidence="4">Leaf</tissue>
    </source>
</reference>
<proteinExistence type="predicted"/>
<keyword evidence="2" id="KW-0677">Repeat</keyword>
<evidence type="ECO:0000256" key="1">
    <source>
        <dbReference type="ARBA" id="ARBA00022574"/>
    </source>
</evidence>